<protein>
    <submittedName>
        <fullName evidence="9">LPXTG cell wall anchor domain-containing protein</fullName>
    </submittedName>
</protein>
<dbReference type="RefSeq" id="WP_136137356.1">
    <property type="nucleotide sequence ID" value="NZ_SDGV01000018.1"/>
</dbReference>
<keyword evidence="10" id="KW-1185">Reference proteome</keyword>
<keyword evidence="4" id="KW-0572">Peptidoglycan-anchor</keyword>
<organism evidence="9 10">
    <name type="scientific">Vagococcus silagei</name>
    <dbReference type="NCBI Taxonomy" id="2508885"/>
    <lineage>
        <taxon>Bacteria</taxon>
        <taxon>Bacillati</taxon>
        <taxon>Bacillota</taxon>
        <taxon>Bacilli</taxon>
        <taxon>Lactobacillales</taxon>
        <taxon>Enterococcaceae</taxon>
        <taxon>Vagococcus</taxon>
    </lineage>
</organism>
<dbReference type="Pfam" id="PF00746">
    <property type="entry name" value="Gram_pos_anchor"/>
    <property type="match status" value="1"/>
</dbReference>
<feature type="compositionally biased region" description="Low complexity" evidence="5">
    <location>
        <begin position="261"/>
        <end position="277"/>
    </location>
</feature>
<dbReference type="InterPro" id="IPR019931">
    <property type="entry name" value="LPXTG_anchor"/>
</dbReference>
<comment type="caution">
    <text evidence="9">The sequence shown here is derived from an EMBL/GenBank/DDBJ whole genome shotgun (WGS) entry which is preliminary data.</text>
</comment>
<keyword evidence="6" id="KW-0812">Transmembrane</keyword>
<gene>
    <name evidence="9" type="ORF">ESZ54_09080</name>
</gene>
<keyword evidence="3 7" id="KW-0732">Signal</keyword>
<feature type="transmembrane region" description="Helical" evidence="6">
    <location>
        <begin position="304"/>
        <end position="323"/>
    </location>
</feature>
<evidence type="ECO:0000259" key="8">
    <source>
        <dbReference type="PROSITE" id="PS50847"/>
    </source>
</evidence>
<feature type="compositionally biased region" description="Basic and acidic residues" evidence="5">
    <location>
        <begin position="278"/>
        <end position="293"/>
    </location>
</feature>
<keyword evidence="2" id="KW-0964">Secreted</keyword>
<feature type="region of interest" description="Disordered" evidence="5">
    <location>
        <begin position="261"/>
        <end position="298"/>
    </location>
</feature>
<evidence type="ECO:0000256" key="7">
    <source>
        <dbReference type="SAM" id="SignalP"/>
    </source>
</evidence>
<feature type="domain" description="Gram-positive cocci surface proteins LPxTG" evidence="8">
    <location>
        <begin position="295"/>
        <end position="326"/>
    </location>
</feature>
<dbReference type="OrthoDB" id="2194558at2"/>
<dbReference type="EMBL" id="SDGV01000018">
    <property type="protein sequence ID" value="THB60731.1"/>
    <property type="molecule type" value="Genomic_DNA"/>
</dbReference>
<sequence>MKKFHSMLLCGLLLGGLGFSTVSFAEDRVETVNEEKVIETDEEIKTQETTPEQPTMTTSSIKNDKKDTVKKKEIIETEDAIEKVKDEAAKLVGESKGKKINVNNIPTAAEIRKELLSDASYGLSKEEIAKFTDDQLDKAMTIFHRYNTDIIGMDYGSYVKILKKLYVDHTLDAESILAQLKFNPSDFNSFTAMIPQVDTLQTYIKTLYPEQANKFSKAQLIARLKELQKFEDKVSAEGVSLPAGRIALIFSGVPDGYIDETGTTSTTETIQTTTTTSKPKDKVTTGTSKKKDGSLPQTGEKNDGLLLGVVGVFAIMGSGYLLTKNH</sequence>
<reference evidence="9 10" key="1">
    <citation type="submission" date="2019-01" db="EMBL/GenBank/DDBJ databases">
        <title>Vagococcus silagei sp. nov. isolated from brewer's grain.</title>
        <authorList>
            <person name="Guu J.-R."/>
        </authorList>
    </citation>
    <scope>NUCLEOTIDE SEQUENCE [LARGE SCALE GENOMIC DNA]</scope>
    <source>
        <strain evidence="9 10">2B-2</strain>
    </source>
</reference>
<dbReference type="NCBIfam" id="TIGR01167">
    <property type="entry name" value="LPXTG_anchor"/>
    <property type="match status" value="1"/>
</dbReference>
<evidence type="ECO:0000256" key="3">
    <source>
        <dbReference type="ARBA" id="ARBA00022729"/>
    </source>
</evidence>
<keyword evidence="1" id="KW-0134">Cell wall</keyword>
<dbReference type="PROSITE" id="PS50847">
    <property type="entry name" value="GRAM_POS_ANCHORING"/>
    <property type="match status" value="1"/>
</dbReference>
<evidence type="ECO:0000256" key="4">
    <source>
        <dbReference type="ARBA" id="ARBA00023088"/>
    </source>
</evidence>
<keyword evidence="6" id="KW-1133">Transmembrane helix</keyword>
<evidence type="ECO:0000256" key="5">
    <source>
        <dbReference type="SAM" id="MobiDB-lite"/>
    </source>
</evidence>
<dbReference type="Proteomes" id="UP000310506">
    <property type="component" value="Unassembled WGS sequence"/>
</dbReference>
<proteinExistence type="predicted"/>
<feature type="compositionally biased region" description="Low complexity" evidence="5">
    <location>
        <begin position="47"/>
        <end position="61"/>
    </location>
</feature>
<name>A0A4S3B130_9ENTE</name>
<accession>A0A4S3B130</accession>
<evidence type="ECO:0000256" key="1">
    <source>
        <dbReference type="ARBA" id="ARBA00022512"/>
    </source>
</evidence>
<evidence type="ECO:0000256" key="2">
    <source>
        <dbReference type="ARBA" id="ARBA00022525"/>
    </source>
</evidence>
<feature type="signal peptide" evidence="7">
    <location>
        <begin position="1"/>
        <end position="25"/>
    </location>
</feature>
<dbReference type="AlphaFoldDB" id="A0A4S3B130"/>
<feature type="region of interest" description="Disordered" evidence="5">
    <location>
        <begin position="42"/>
        <end position="64"/>
    </location>
</feature>
<keyword evidence="6" id="KW-0472">Membrane</keyword>
<evidence type="ECO:0000313" key="10">
    <source>
        <dbReference type="Proteomes" id="UP000310506"/>
    </source>
</evidence>
<evidence type="ECO:0000313" key="9">
    <source>
        <dbReference type="EMBL" id="THB60731.1"/>
    </source>
</evidence>
<feature type="chain" id="PRO_5020827989" evidence="7">
    <location>
        <begin position="26"/>
        <end position="326"/>
    </location>
</feature>
<evidence type="ECO:0000256" key="6">
    <source>
        <dbReference type="SAM" id="Phobius"/>
    </source>
</evidence>